<dbReference type="AlphaFoldDB" id="B0DXW5"/>
<name>B0DXW5_LACBS</name>
<dbReference type="OrthoDB" id="2933743at2759"/>
<protein>
    <submittedName>
        <fullName evidence="2">Predicted protein</fullName>
    </submittedName>
</protein>
<proteinExistence type="predicted"/>
<organism evidence="3">
    <name type="scientific">Laccaria bicolor (strain S238N-H82 / ATCC MYA-4686)</name>
    <name type="common">Bicoloured deceiver</name>
    <name type="synonym">Laccaria laccata var. bicolor</name>
    <dbReference type="NCBI Taxonomy" id="486041"/>
    <lineage>
        <taxon>Eukaryota</taxon>
        <taxon>Fungi</taxon>
        <taxon>Dikarya</taxon>
        <taxon>Basidiomycota</taxon>
        <taxon>Agaricomycotina</taxon>
        <taxon>Agaricomycetes</taxon>
        <taxon>Agaricomycetidae</taxon>
        <taxon>Agaricales</taxon>
        <taxon>Agaricineae</taxon>
        <taxon>Hydnangiaceae</taxon>
        <taxon>Laccaria</taxon>
    </lineage>
</organism>
<evidence type="ECO:0000313" key="3">
    <source>
        <dbReference type="Proteomes" id="UP000001194"/>
    </source>
</evidence>
<dbReference type="Proteomes" id="UP000001194">
    <property type="component" value="Unassembled WGS sequence"/>
</dbReference>
<accession>B0DXW5</accession>
<evidence type="ECO:0000256" key="1">
    <source>
        <dbReference type="SAM" id="MobiDB-lite"/>
    </source>
</evidence>
<feature type="compositionally biased region" description="Basic and acidic residues" evidence="1">
    <location>
        <begin position="193"/>
        <end position="210"/>
    </location>
</feature>
<dbReference type="KEGG" id="lbc:LACBIDRAFT_313250"/>
<gene>
    <name evidence="2" type="ORF">LACBIDRAFT_313250</name>
</gene>
<dbReference type="RefSeq" id="XP_001888811.1">
    <property type="nucleotide sequence ID" value="XM_001888776.1"/>
</dbReference>
<evidence type="ECO:0000313" key="2">
    <source>
        <dbReference type="EMBL" id="EDR00584.1"/>
    </source>
</evidence>
<dbReference type="GeneID" id="6084435"/>
<dbReference type="EMBL" id="DS547148">
    <property type="protein sequence ID" value="EDR00584.1"/>
    <property type="molecule type" value="Genomic_DNA"/>
</dbReference>
<dbReference type="InParanoid" id="B0DXW5"/>
<dbReference type="HOGENOM" id="CLU_1129206_0_0_1"/>
<feature type="region of interest" description="Disordered" evidence="1">
    <location>
        <begin position="15"/>
        <end position="42"/>
    </location>
</feature>
<keyword evidence="3" id="KW-1185">Reference proteome</keyword>
<reference evidence="2 3" key="1">
    <citation type="journal article" date="2008" name="Nature">
        <title>The genome of Laccaria bicolor provides insights into mycorrhizal symbiosis.</title>
        <authorList>
            <person name="Martin F."/>
            <person name="Aerts A."/>
            <person name="Ahren D."/>
            <person name="Brun A."/>
            <person name="Danchin E.G.J."/>
            <person name="Duchaussoy F."/>
            <person name="Gibon J."/>
            <person name="Kohler A."/>
            <person name="Lindquist E."/>
            <person name="Pereda V."/>
            <person name="Salamov A."/>
            <person name="Shapiro H.J."/>
            <person name="Wuyts J."/>
            <person name="Blaudez D."/>
            <person name="Buee M."/>
            <person name="Brokstein P."/>
            <person name="Canbaeck B."/>
            <person name="Cohen D."/>
            <person name="Courty P.E."/>
            <person name="Coutinho P.M."/>
            <person name="Delaruelle C."/>
            <person name="Detter J.C."/>
            <person name="Deveau A."/>
            <person name="DiFazio S."/>
            <person name="Duplessis S."/>
            <person name="Fraissinet-Tachet L."/>
            <person name="Lucic E."/>
            <person name="Frey-Klett P."/>
            <person name="Fourrey C."/>
            <person name="Feussner I."/>
            <person name="Gay G."/>
            <person name="Grimwood J."/>
            <person name="Hoegger P.J."/>
            <person name="Jain P."/>
            <person name="Kilaru S."/>
            <person name="Labbe J."/>
            <person name="Lin Y.C."/>
            <person name="Legue V."/>
            <person name="Le Tacon F."/>
            <person name="Marmeisse R."/>
            <person name="Melayah D."/>
            <person name="Montanini B."/>
            <person name="Muratet M."/>
            <person name="Nehls U."/>
            <person name="Niculita-Hirzel H."/>
            <person name="Oudot-Le Secq M.P."/>
            <person name="Peter M."/>
            <person name="Quesneville H."/>
            <person name="Rajashekar B."/>
            <person name="Reich M."/>
            <person name="Rouhier N."/>
            <person name="Schmutz J."/>
            <person name="Yin T."/>
            <person name="Chalot M."/>
            <person name="Henrissat B."/>
            <person name="Kuees U."/>
            <person name="Lucas S."/>
            <person name="Van de Peer Y."/>
            <person name="Podila G.K."/>
            <person name="Polle A."/>
            <person name="Pukkila P.J."/>
            <person name="Richardson P.M."/>
            <person name="Rouze P."/>
            <person name="Sanders I.R."/>
            <person name="Stajich J.E."/>
            <person name="Tunlid A."/>
            <person name="Tuskan G."/>
            <person name="Grigoriev I.V."/>
        </authorList>
    </citation>
    <scope>NUCLEOTIDE SEQUENCE [LARGE SCALE GENOMIC DNA]</scope>
    <source>
        <strain evidence="3">S238N-H82 / ATCC MYA-4686</strain>
    </source>
</reference>
<sequence>MLDESDLFFEFLAPPGLSQAPVNHDVNQTEKRTSPDTDTDVEDDGYTLTAYGDISLSNVLFVPGLPTALSPERHTRRESRDSHYRDNNNHMPAVIRKVLPPSSSKPSILSLKSDADFQTLVQNLKDSHRSSSPRKATQSERDQHLHIYAPQPRHVINLNLVGGDAANESRESHRTAQVNAAITGKKIVRAVQHQDHKSEVVPPKPKEKPLRGNAKLPSRPPIPRWDLLDPDYTGETTVVYRGLGSRLKM</sequence>
<feature type="region of interest" description="Disordered" evidence="1">
    <location>
        <begin position="193"/>
        <end position="223"/>
    </location>
</feature>